<dbReference type="SMART" id="SM00530">
    <property type="entry name" value="HTH_XRE"/>
    <property type="match status" value="1"/>
</dbReference>
<dbReference type="EMBL" id="QOIL01000016">
    <property type="protein sequence ID" value="RCG27374.1"/>
    <property type="molecule type" value="Genomic_DNA"/>
</dbReference>
<dbReference type="Gene3D" id="1.10.260.40">
    <property type="entry name" value="lambda repressor-like DNA-binding domains"/>
    <property type="match status" value="1"/>
</dbReference>
<dbReference type="OrthoDB" id="5177725at2"/>
<keyword evidence="3" id="KW-1185">Reference proteome</keyword>
<proteinExistence type="predicted"/>
<accession>A0A367FAJ8</accession>
<dbReference type="InterPro" id="IPR043917">
    <property type="entry name" value="DUF5753"/>
</dbReference>
<name>A0A367FAJ8_9ACTN</name>
<protein>
    <submittedName>
        <fullName evidence="2">XRE family transcriptional regulator</fullName>
    </submittedName>
</protein>
<dbReference type="PROSITE" id="PS50943">
    <property type="entry name" value="HTH_CROC1"/>
    <property type="match status" value="1"/>
</dbReference>
<dbReference type="SUPFAM" id="SSF47413">
    <property type="entry name" value="lambda repressor-like DNA-binding domains"/>
    <property type="match status" value="1"/>
</dbReference>
<dbReference type="CDD" id="cd00093">
    <property type="entry name" value="HTH_XRE"/>
    <property type="match status" value="1"/>
</dbReference>
<dbReference type="Pfam" id="PF19054">
    <property type="entry name" value="DUF5753"/>
    <property type="match status" value="1"/>
</dbReference>
<feature type="domain" description="HTH cro/C1-type" evidence="1">
    <location>
        <begin position="18"/>
        <end position="74"/>
    </location>
</feature>
<comment type="caution">
    <text evidence="2">The sequence shown here is derived from an EMBL/GenBank/DDBJ whole genome shotgun (WGS) entry which is preliminary data.</text>
</comment>
<evidence type="ECO:0000259" key="1">
    <source>
        <dbReference type="PROSITE" id="PS50943"/>
    </source>
</evidence>
<sequence length="289" mass="32439">MQVRTSPTVRARRLRQQLRRLRDAHGLTLEQVATASEGSFNASTVGRYETGDRIPRQGDLRILLDIYGVEGDERATLLALAREARQRGWWWPDRQSLKAGFDIYLGLESEASTVRTYQSQLLHGLLQTEEYARSVIKAITMTAPQQEVEQLVELRMARKQRLVQAEPLGLWAVLDEAVLTRRVGGSKVMGAQLRHLVDIGRQPNVTIQVLPAELGAHPAMEGPFYILQFPEPDDLDVVYLEQPTSSLAIESEAEVSRYTLTFGQLTAMALTPEKSMEFIASKADELQTP</sequence>
<evidence type="ECO:0000313" key="3">
    <source>
        <dbReference type="Proteomes" id="UP000253094"/>
    </source>
</evidence>
<dbReference type="GO" id="GO:0003677">
    <property type="term" value="F:DNA binding"/>
    <property type="evidence" value="ECO:0007669"/>
    <property type="project" value="InterPro"/>
</dbReference>
<dbReference type="Proteomes" id="UP000253094">
    <property type="component" value="Unassembled WGS sequence"/>
</dbReference>
<dbReference type="InterPro" id="IPR010982">
    <property type="entry name" value="Lambda_DNA-bd_dom_sf"/>
</dbReference>
<gene>
    <name evidence="2" type="ORF">DQ384_27150</name>
</gene>
<dbReference type="AlphaFoldDB" id="A0A367FAJ8"/>
<reference evidence="2 3" key="1">
    <citation type="submission" date="2018-06" db="EMBL/GenBank/DDBJ databases">
        <title>Sphaerisporangium craniellae sp. nov., isolated from a marine sponge in the South China Sea.</title>
        <authorList>
            <person name="Li L."/>
        </authorList>
    </citation>
    <scope>NUCLEOTIDE SEQUENCE [LARGE SCALE GENOMIC DNA]</scope>
    <source>
        <strain evidence="2 3">CCTCC AA 208026</strain>
    </source>
</reference>
<evidence type="ECO:0000313" key="2">
    <source>
        <dbReference type="EMBL" id="RCG27374.1"/>
    </source>
</evidence>
<dbReference type="RefSeq" id="WP_114031715.1">
    <property type="nucleotide sequence ID" value="NZ_QOIL01000016.1"/>
</dbReference>
<organism evidence="2 3">
    <name type="scientific">Sphaerisporangium album</name>
    <dbReference type="NCBI Taxonomy" id="509200"/>
    <lineage>
        <taxon>Bacteria</taxon>
        <taxon>Bacillati</taxon>
        <taxon>Actinomycetota</taxon>
        <taxon>Actinomycetes</taxon>
        <taxon>Streptosporangiales</taxon>
        <taxon>Streptosporangiaceae</taxon>
        <taxon>Sphaerisporangium</taxon>
    </lineage>
</organism>
<dbReference type="Pfam" id="PF13560">
    <property type="entry name" value="HTH_31"/>
    <property type="match status" value="1"/>
</dbReference>
<dbReference type="InterPro" id="IPR001387">
    <property type="entry name" value="Cro/C1-type_HTH"/>
</dbReference>